<proteinExistence type="predicted"/>
<evidence type="ECO:0000313" key="1">
    <source>
        <dbReference type="EMBL" id="JAA90631.1"/>
    </source>
</evidence>
<dbReference type="AlphaFoldDB" id="S4PDN5"/>
<accession>S4PDN5</accession>
<dbReference type="EMBL" id="GAIX01001929">
    <property type="protein sequence ID" value="JAA90631.1"/>
    <property type="molecule type" value="Transcribed_RNA"/>
</dbReference>
<reference evidence="1" key="1">
    <citation type="journal article" date="2013" name="BMC Genomics">
        <title>Unscrambling butterfly oogenesis.</title>
        <authorList>
            <person name="Carter J.M."/>
            <person name="Baker S.C."/>
            <person name="Pink R."/>
            <person name="Carter D.R."/>
            <person name="Collins A."/>
            <person name="Tomlin J."/>
            <person name="Gibbs M."/>
            <person name="Breuker C.J."/>
        </authorList>
    </citation>
    <scope>NUCLEOTIDE SEQUENCE</scope>
    <source>
        <tissue evidence="1">Ovary</tissue>
    </source>
</reference>
<sequence>MVYMEKQCYKINLTISNLKPPLGTLRITQPQSRPVMVLVAILVADAPTKTRRGLIFVSYKQCYTYSKFVITTRLVI</sequence>
<name>S4PDN5_9NEOP</name>
<organism evidence="1">
    <name type="scientific">Pararge aegeria</name>
    <name type="common">speckled wood butterfly</name>
    <dbReference type="NCBI Taxonomy" id="116150"/>
    <lineage>
        <taxon>Eukaryota</taxon>
        <taxon>Metazoa</taxon>
        <taxon>Ecdysozoa</taxon>
        <taxon>Arthropoda</taxon>
        <taxon>Hexapoda</taxon>
        <taxon>Insecta</taxon>
        <taxon>Pterygota</taxon>
        <taxon>Neoptera</taxon>
        <taxon>Endopterygota</taxon>
        <taxon>Lepidoptera</taxon>
        <taxon>Glossata</taxon>
        <taxon>Ditrysia</taxon>
        <taxon>Papilionoidea</taxon>
        <taxon>Nymphalidae</taxon>
        <taxon>Satyrinae</taxon>
        <taxon>Satyrini</taxon>
        <taxon>Parargina</taxon>
        <taxon>Pararge</taxon>
    </lineage>
</organism>
<reference evidence="1" key="2">
    <citation type="submission" date="2013-05" db="EMBL/GenBank/DDBJ databases">
        <authorList>
            <person name="Carter J.-M."/>
            <person name="Baker S.C."/>
            <person name="Pink R."/>
            <person name="Carter D.R.F."/>
            <person name="Collins A."/>
            <person name="Tomlin J."/>
            <person name="Gibbs M."/>
            <person name="Breuker C.J."/>
        </authorList>
    </citation>
    <scope>NUCLEOTIDE SEQUENCE</scope>
    <source>
        <tissue evidence="1">Ovary</tissue>
    </source>
</reference>
<protein>
    <submittedName>
        <fullName evidence="1">Uncharacterized protein</fullName>
    </submittedName>
</protein>